<accession>A0A1G6GQK2</accession>
<gene>
    <name evidence="1" type="ORF">SAMN05421732_101226</name>
</gene>
<dbReference type="Proteomes" id="UP000243468">
    <property type="component" value="Unassembled WGS sequence"/>
</dbReference>
<dbReference type="STRING" id="1226327.SAMN05421732_101226"/>
<dbReference type="OrthoDB" id="6705755at2"/>
<sequence>MKNVVLIPLLASAALLGCQDANQSDTQGKASIESQKQLAAWAGEYEGTTPCMGCLSRCDDCPGMAVTLALHEDQTYTLTRESLSGHNEVETLKGKLRFKDESKQRIELINVATRNLLYVDLDEKVLEIREDQSGKSYQMQSDFLLGKLS</sequence>
<evidence type="ECO:0000313" key="1">
    <source>
        <dbReference type="EMBL" id="SDB84280.1"/>
    </source>
</evidence>
<proteinExistence type="predicted"/>
<dbReference type="AlphaFoldDB" id="A0A1G6GQK2"/>
<organism evidence="1 2">
    <name type="scientific">Acinetobacter kookii</name>
    <dbReference type="NCBI Taxonomy" id="1226327"/>
    <lineage>
        <taxon>Bacteria</taxon>
        <taxon>Pseudomonadati</taxon>
        <taxon>Pseudomonadota</taxon>
        <taxon>Gammaproteobacteria</taxon>
        <taxon>Moraxellales</taxon>
        <taxon>Moraxellaceae</taxon>
        <taxon>Acinetobacter</taxon>
    </lineage>
</organism>
<dbReference type="EMBL" id="FMYO01000001">
    <property type="protein sequence ID" value="SDB84280.1"/>
    <property type="molecule type" value="Genomic_DNA"/>
</dbReference>
<dbReference type="Gene3D" id="2.40.128.640">
    <property type="match status" value="1"/>
</dbReference>
<dbReference type="PROSITE" id="PS51257">
    <property type="entry name" value="PROKAR_LIPOPROTEIN"/>
    <property type="match status" value="1"/>
</dbReference>
<reference evidence="2" key="1">
    <citation type="submission" date="2016-09" db="EMBL/GenBank/DDBJ databases">
        <authorList>
            <person name="Varghese N."/>
            <person name="Submissions S."/>
        </authorList>
    </citation>
    <scope>NUCLEOTIDE SEQUENCE [LARGE SCALE GENOMIC DNA]</scope>
    <source>
        <strain evidence="2">ANC 4667</strain>
    </source>
</reference>
<protein>
    <submittedName>
        <fullName evidence="1">NlpE N-terminal domain-containing protein</fullName>
    </submittedName>
</protein>
<dbReference type="InterPro" id="IPR007298">
    <property type="entry name" value="Cu-R_lipoprotein_NlpE"/>
</dbReference>
<keyword evidence="2" id="KW-1185">Reference proteome</keyword>
<name>A0A1G6GQK2_9GAMM</name>
<dbReference type="Pfam" id="PF04170">
    <property type="entry name" value="NlpE"/>
    <property type="match status" value="1"/>
</dbReference>
<evidence type="ECO:0000313" key="2">
    <source>
        <dbReference type="Proteomes" id="UP000243468"/>
    </source>
</evidence>
<dbReference type="RefSeq" id="WP_092818317.1">
    <property type="nucleotide sequence ID" value="NZ_BAABKJ010000006.1"/>
</dbReference>